<keyword evidence="5" id="KW-1185">Reference proteome</keyword>
<name>A0A5S4V5I4_9MICO</name>
<dbReference type="GO" id="GO:0016747">
    <property type="term" value="F:acyltransferase activity, transferring groups other than amino-acyl groups"/>
    <property type="evidence" value="ECO:0007669"/>
    <property type="project" value="InterPro"/>
</dbReference>
<proteinExistence type="predicted"/>
<dbReference type="RefSeq" id="WP_148732887.1">
    <property type="nucleotide sequence ID" value="NZ_VSSB01000001.1"/>
</dbReference>
<dbReference type="SUPFAM" id="SSF55729">
    <property type="entry name" value="Acyl-CoA N-acyltransferases (Nat)"/>
    <property type="match status" value="1"/>
</dbReference>
<dbReference type="Pfam" id="PF08445">
    <property type="entry name" value="FR47"/>
    <property type="match status" value="1"/>
</dbReference>
<dbReference type="Proteomes" id="UP000325243">
    <property type="component" value="Unassembled WGS sequence"/>
</dbReference>
<sequence length="229" mass="24222">MTRHPLDRPIWSALTTRQHGFAVGDALARRFDPEVGPFAAIGEDDAAHLDALSALIDVHGPVVLLQRGEIPRPPGTRTTIDAPGVQLVLDRLAPVAASVDLVPLGPDDAPEMLALASLTKPGPFGPRTHELGGFLGVKVDGRLVAMAGERMKPEGFAEVSGVCTHPDHRGHGYAAMLSTAVAERVLARGEVPFLHAYASNAAAITLYERLGFRLRTDVGVVRLVSDADG</sequence>
<evidence type="ECO:0000256" key="1">
    <source>
        <dbReference type="ARBA" id="ARBA00022679"/>
    </source>
</evidence>
<dbReference type="Gene3D" id="3.40.630.30">
    <property type="match status" value="1"/>
</dbReference>
<accession>A0A5S4V5I4</accession>
<evidence type="ECO:0000313" key="5">
    <source>
        <dbReference type="Proteomes" id="UP000325243"/>
    </source>
</evidence>
<dbReference type="EMBL" id="VSSB01000001">
    <property type="protein sequence ID" value="TYL53418.1"/>
    <property type="molecule type" value="Genomic_DNA"/>
</dbReference>
<keyword evidence="1 4" id="KW-0808">Transferase</keyword>
<reference evidence="4 5" key="1">
    <citation type="submission" date="2019-08" db="EMBL/GenBank/DDBJ databases">
        <authorList>
            <person name="Hu J."/>
        </authorList>
    </citation>
    <scope>NUCLEOTIDE SEQUENCE [LARGE SCALE GENOMIC DNA]</scope>
    <source>
        <strain evidence="4 5">NEAU-184</strain>
    </source>
</reference>
<dbReference type="PANTHER" id="PTHR43420:SF3">
    <property type="entry name" value="N-ACETYLTRANSFERASE DOMAIN-CONTAINING PROTEIN"/>
    <property type="match status" value="1"/>
</dbReference>
<dbReference type="InterPro" id="IPR050680">
    <property type="entry name" value="YpeA/RimI_acetyltransf"/>
</dbReference>
<dbReference type="CDD" id="cd04301">
    <property type="entry name" value="NAT_SF"/>
    <property type="match status" value="1"/>
</dbReference>
<comment type="caution">
    <text evidence="4">The sequence shown here is derived from an EMBL/GenBank/DDBJ whole genome shotgun (WGS) entry which is preliminary data.</text>
</comment>
<dbReference type="InterPro" id="IPR013653">
    <property type="entry name" value="GCN5-like_dom"/>
</dbReference>
<dbReference type="AlphaFoldDB" id="A0A5S4V5I4"/>
<dbReference type="InterPro" id="IPR016181">
    <property type="entry name" value="Acyl_CoA_acyltransferase"/>
</dbReference>
<dbReference type="PROSITE" id="PS51186">
    <property type="entry name" value="GNAT"/>
    <property type="match status" value="1"/>
</dbReference>
<evidence type="ECO:0000313" key="4">
    <source>
        <dbReference type="EMBL" id="TYL53418.1"/>
    </source>
</evidence>
<dbReference type="PANTHER" id="PTHR43420">
    <property type="entry name" value="ACETYLTRANSFERASE"/>
    <property type="match status" value="1"/>
</dbReference>
<organism evidence="4 5">
    <name type="scientific">Agromyces mariniharenae</name>
    <dbReference type="NCBI Taxonomy" id="2604423"/>
    <lineage>
        <taxon>Bacteria</taxon>
        <taxon>Bacillati</taxon>
        <taxon>Actinomycetota</taxon>
        <taxon>Actinomycetes</taxon>
        <taxon>Micrococcales</taxon>
        <taxon>Microbacteriaceae</taxon>
        <taxon>Agromyces</taxon>
    </lineage>
</organism>
<evidence type="ECO:0000256" key="2">
    <source>
        <dbReference type="ARBA" id="ARBA00023315"/>
    </source>
</evidence>
<dbReference type="InterPro" id="IPR000182">
    <property type="entry name" value="GNAT_dom"/>
</dbReference>
<gene>
    <name evidence="4" type="ORF">FYC51_07000</name>
</gene>
<evidence type="ECO:0000259" key="3">
    <source>
        <dbReference type="PROSITE" id="PS51186"/>
    </source>
</evidence>
<feature type="domain" description="N-acetyltransferase" evidence="3">
    <location>
        <begin position="99"/>
        <end position="229"/>
    </location>
</feature>
<keyword evidence="2" id="KW-0012">Acyltransferase</keyword>
<protein>
    <submittedName>
        <fullName evidence="4">GNAT family N-acetyltransferase</fullName>
    </submittedName>
</protein>